<reference evidence="2" key="1">
    <citation type="submission" date="2020-05" db="EMBL/GenBank/DDBJ databases">
        <authorList>
            <person name="Chiriac C."/>
            <person name="Salcher M."/>
            <person name="Ghai R."/>
            <person name="Kavagutti S V."/>
        </authorList>
    </citation>
    <scope>NUCLEOTIDE SEQUENCE</scope>
</reference>
<proteinExistence type="predicted"/>
<dbReference type="SUPFAM" id="SSF52374">
    <property type="entry name" value="Nucleotidylyl transferase"/>
    <property type="match status" value="1"/>
</dbReference>
<name>A0A6J7WTS2_9CAUD</name>
<evidence type="ECO:0000256" key="1">
    <source>
        <dbReference type="SAM" id="MobiDB-lite"/>
    </source>
</evidence>
<dbReference type="Gene3D" id="3.40.50.620">
    <property type="entry name" value="HUPs"/>
    <property type="match status" value="1"/>
</dbReference>
<dbReference type="InterPro" id="IPR014729">
    <property type="entry name" value="Rossmann-like_a/b/a_fold"/>
</dbReference>
<evidence type="ECO:0008006" key="3">
    <source>
        <dbReference type="Google" id="ProtNLM"/>
    </source>
</evidence>
<gene>
    <name evidence="2" type="ORF">UFOVP245_173</name>
</gene>
<dbReference type="EMBL" id="LR798287">
    <property type="protein sequence ID" value="CAB5221509.1"/>
    <property type="molecule type" value="Genomic_DNA"/>
</dbReference>
<protein>
    <recommendedName>
        <fullName evidence="3">Cytidyltransferase-like domain-containing protein</fullName>
    </recommendedName>
</protein>
<sequence>MSEKPVAVEPEKDNKQETSPGKKPKSTVVKDAISKGRTITGSKPDEIKINPVLEAAEKTAVMAYGRFNPPTTGHEKLIRKVEGEAKKVGGTAHIIASHSEGSTRNPLPKEKKAEYIKAIAELGTHVSHSSAEAPSLLHQAARLHNHAHHLVMVAGSDRVKEYETLLNKYNGQHGPHGHYNFKSIKVVSAGARDPDAEGTTGMSGTKMREHANAGNVGAFKKGLPKALHDHAEEMMRTIQKAKDIEPIKKVKDAAKKKLKEDINVAFEETLDEALNAAQRTRKGVNLRRIEYKLQSSKRRSLSKHATTGVIMKRARKMAIDRLKKRFSGGQDISTLNAMEKSRIEDIVKKKKGAIKRLAQRLAVQVRKNEQKRFAPKKEAFEILGDMYDQLTEAKKKLDLKDTHKREDGTNSLRDIYSRMTPGQTRTESVDEVFSEMFGKQREVASRHGQERKKMSLVPRDGEDRKTDDRFYRQQEIQRKIIEQEIFDETIEEGMDFHAALNRTMQALGIAKKHISRGSNSTPAQKARATVQHAFLKRQSAYLRQRIHQTSGKRQNQPGIRRKTMREDLEQFNVDLAFEVMLENSNENI</sequence>
<evidence type="ECO:0000313" key="2">
    <source>
        <dbReference type="EMBL" id="CAB5221509.1"/>
    </source>
</evidence>
<organism evidence="2">
    <name type="scientific">uncultured Caudovirales phage</name>
    <dbReference type="NCBI Taxonomy" id="2100421"/>
    <lineage>
        <taxon>Viruses</taxon>
        <taxon>Duplodnaviria</taxon>
        <taxon>Heunggongvirae</taxon>
        <taxon>Uroviricota</taxon>
        <taxon>Caudoviricetes</taxon>
        <taxon>Peduoviridae</taxon>
        <taxon>Maltschvirus</taxon>
        <taxon>Maltschvirus maltsch</taxon>
    </lineage>
</organism>
<accession>A0A6J7WTS2</accession>
<feature type="region of interest" description="Disordered" evidence="1">
    <location>
        <begin position="1"/>
        <end position="44"/>
    </location>
</feature>
<feature type="region of interest" description="Disordered" evidence="1">
    <location>
        <begin position="442"/>
        <end position="466"/>
    </location>
</feature>